<evidence type="ECO:0000256" key="6">
    <source>
        <dbReference type="ARBA" id="ARBA00022837"/>
    </source>
</evidence>
<dbReference type="InterPro" id="IPR002126">
    <property type="entry name" value="Cadherin-like_dom"/>
</dbReference>
<feature type="domain" description="Cadherin" evidence="15">
    <location>
        <begin position="359"/>
        <end position="461"/>
    </location>
</feature>
<gene>
    <name evidence="16" type="ORF">LSH36_41g01019</name>
</gene>
<dbReference type="SUPFAM" id="SSF49313">
    <property type="entry name" value="Cadherin-like"/>
    <property type="match status" value="6"/>
</dbReference>
<evidence type="ECO:0000256" key="4">
    <source>
        <dbReference type="ARBA" id="ARBA00022729"/>
    </source>
</evidence>
<name>A0AAD9K787_9ANNE</name>
<dbReference type="AlphaFoldDB" id="A0AAD9K787"/>
<dbReference type="PROSITE" id="PS00232">
    <property type="entry name" value="CADHERIN_1"/>
    <property type="match status" value="3"/>
</dbReference>
<comment type="subcellular location">
    <subcellularLocation>
        <location evidence="1">Cell membrane</location>
        <topology evidence="1">Single-pass type I membrane protein</topology>
    </subcellularLocation>
</comment>
<dbReference type="EMBL" id="JAODUP010000041">
    <property type="protein sequence ID" value="KAK2166139.1"/>
    <property type="molecule type" value="Genomic_DNA"/>
</dbReference>
<accession>A0AAD9K787</accession>
<feature type="domain" description="Cadherin" evidence="15">
    <location>
        <begin position="143"/>
        <end position="244"/>
    </location>
</feature>
<dbReference type="Proteomes" id="UP001208570">
    <property type="component" value="Unassembled WGS sequence"/>
</dbReference>
<evidence type="ECO:0000256" key="1">
    <source>
        <dbReference type="ARBA" id="ARBA00004251"/>
    </source>
</evidence>
<keyword evidence="8 13" id="KW-1133">Transmembrane helix</keyword>
<feature type="domain" description="Cadherin" evidence="15">
    <location>
        <begin position="245"/>
        <end position="352"/>
    </location>
</feature>
<feature type="compositionally biased region" description="Basic and acidic residues" evidence="12">
    <location>
        <begin position="1054"/>
        <end position="1064"/>
    </location>
</feature>
<organism evidence="16 17">
    <name type="scientific">Paralvinella palmiformis</name>
    <dbReference type="NCBI Taxonomy" id="53620"/>
    <lineage>
        <taxon>Eukaryota</taxon>
        <taxon>Metazoa</taxon>
        <taxon>Spiralia</taxon>
        <taxon>Lophotrochozoa</taxon>
        <taxon>Annelida</taxon>
        <taxon>Polychaeta</taxon>
        <taxon>Sedentaria</taxon>
        <taxon>Canalipalpata</taxon>
        <taxon>Terebellida</taxon>
        <taxon>Terebelliformia</taxon>
        <taxon>Alvinellidae</taxon>
        <taxon>Paralvinella</taxon>
    </lineage>
</organism>
<keyword evidence="9 13" id="KW-0472">Membrane</keyword>
<feature type="signal peptide" evidence="14">
    <location>
        <begin position="1"/>
        <end position="19"/>
    </location>
</feature>
<evidence type="ECO:0000256" key="13">
    <source>
        <dbReference type="SAM" id="Phobius"/>
    </source>
</evidence>
<evidence type="ECO:0000256" key="5">
    <source>
        <dbReference type="ARBA" id="ARBA00022737"/>
    </source>
</evidence>
<dbReference type="FunFam" id="2.60.40.60:FF:000007">
    <property type="entry name" value="Protocadherin alpha 2"/>
    <property type="match status" value="1"/>
</dbReference>
<dbReference type="SMART" id="SM00112">
    <property type="entry name" value="CA"/>
    <property type="match status" value="7"/>
</dbReference>
<feature type="domain" description="Cadherin" evidence="15">
    <location>
        <begin position="673"/>
        <end position="777"/>
    </location>
</feature>
<feature type="region of interest" description="Disordered" evidence="12">
    <location>
        <begin position="1045"/>
        <end position="1064"/>
    </location>
</feature>
<comment type="caution">
    <text evidence="16">The sequence shown here is derived from an EMBL/GenBank/DDBJ whole genome shotgun (WGS) entry which is preliminary data.</text>
</comment>
<evidence type="ECO:0000256" key="12">
    <source>
        <dbReference type="SAM" id="MobiDB-lite"/>
    </source>
</evidence>
<keyword evidence="10" id="KW-0325">Glycoprotein</keyword>
<keyword evidence="5" id="KW-0677">Repeat</keyword>
<keyword evidence="17" id="KW-1185">Reference proteome</keyword>
<dbReference type="GO" id="GO:0005509">
    <property type="term" value="F:calcium ion binding"/>
    <property type="evidence" value="ECO:0007669"/>
    <property type="project" value="UniProtKB-UniRule"/>
</dbReference>
<feature type="region of interest" description="Disordered" evidence="12">
    <location>
        <begin position="1087"/>
        <end position="1111"/>
    </location>
</feature>
<protein>
    <recommendedName>
        <fullName evidence="15">Cadherin domain-containing protein</fullName>
    </recommendedName>
</protein>
<dbReference type="InterPro" id="IPR020894">
    <property type="entry name" value="Cadherin_CS"/>
</dbReference>
<evidence type="ECO:0000256" key="7">
    <source>
        <dbReference type="ARBA" id="ARBA00022889"/>
    </source>
</evidence>
<dbReference type="CDD" id="cd11304">
    <property type="entry name" value="Cadherin_repeat"/>
    <property type="match status" value="7"/>
</dbReference>
<dbReference type="PANTHER" id="PTHR24028">
    <property type="entry name" value="CADHERIN-87A"/>
    <property type="match status" value="1"/>
</dbReference>
<evidence type="ECO:0000256" key="11">
    <source>
        <dbReference type="PROSITE-ProRule" id="PRU00043"/>
    </source>
</evidence>
<dbReference type="GO" id="GO:0005886">
    <property type="term" value="C:plasma membrane"/>
    <property type="evidence" value="ECO:0007669"/>
    <property type="project" value="UniProtKB-SubCell"/>
</dbReference>
<dbReference type="GO" id="GO:0007156">
    <property type="term" value="P:homophilic cell adhesion via plasma membrane adhesion molecules"/>
    <property type="evidence" value="ECO:0007669"/>
    <property type="project" value="InterPro"/>
</dbReference>
<feature type="domain" description="Cadherin" evidence="15">
    <location>
        <begin position="23"/>
        <end position="134"/>
    </location>
</feature>
<sequence length="1202" mass="133707">MSATCLAAGYLLILQAFLASCLPQIDIAITVIEEVLVPDSVVRNLTEDPRIKSRFSRDELDMIRYQYLSSKPVAFSVDENGALRTTSWVDRESICPNSDLCLVEFDLAIQPIKYFALVKVSIVIQDINDHSPLFVRSDITHVISESTRTGMTFVLPKVTDPDSPQFSVKRVFLRPPTEKFGLRTNDELQGIHAVRLVLKSSLDRESVPEYHLQVVAVDGGSPAKSGTLDITIVVADANDNHPTFDRDLYEVTVPENVPSGYIMLSVHATDLDIGLNSRIVYRWSPDTATSLGHIFHIDNDTGEITVRGRVDYEEAPVLYLTVEAQDCGADPIPAEATITIHIEDVNDHAPEILIHTLGGPGNDQVTVLEGSARGTFVARIVVSDQDSGDNARYNCSLDNERFVLDPLDSDFLITTRGELDREKQSHYSLAISCRDYGRKPLTSITYIQVDIADLNDNNPRFSTDAYYTRITENNYPRTILTQMNATDVDSGRNGEIDYSIEGTESEWFSIDKASGVVKTKVSLDREVKVSHQLCIIARDRGDPPNSAVTTLTVDVLDTNDEAPKFSQDTYVFRVYENEDPDTAVGFVQADDADSPEFNHHTYSLQADSQSPFRIGMKNGRIKTKRRLDRERTGIYVLKVVAMDTSEPYFSSTATVSVHILDRNDNPPRFTFPTARNNTARIGNKLPVGYVVTMVHAEDVDWESNGQVRYELVQPGIDLDYFDVEPYTGVVRLASSIRHIDNDTFPLTIIASDGGDVTMSTSARLYVIVDERYAVPMTGSDIGRLSNLITIILVACISGILVVVLVGGILVICHRRRHLDDRERRHKGQMEPLKDFSAKEATCLVGSGLPKKGQCLPMANRYLPEGDGTASLKCPPKYGCHDNHFNPGQADLSLGKSKSWIDMDGSIKECRIDIPRRESTNESLELVLQSDNDSDHHQTGSDDFGLQPTLEYGILRESTNESLELVLQSDNDSDHHQTGSDDFGLQPTLEYGILRGFYKNPVTAPLSISTELSTDGYGGNLKTFTGRTAGVNPCIVKSRSAYIGHQVRSSPGQSKRTDCDSSTDRCDIRTPDPHLIAKHNPVTEAIADRRTSGKPYPESARSRCQDSLTRSPQYQTTTKTLPYISAHGYRDDVTPTGVGHRFNQPAPSSAKRLRFNLENINDYCRAKTPDKYLPEMDDTTVTHTENGVKGHRYCHVIVYHFRL</sequence>
<evidence type="ECO:0000256" key="10">
    <source>
        <dbReference type="ARBA" id="ARBA00023180"/>
    </source>
</evidence>
<keyword evidence="7" id="KW-0130">Cell adhesion</keyword>
<keyword evidence="6 11" id="KW-0106">Calcium</keyword>
<evidence type="ECO:0000313" key="17">
    <source>
        <dbReference type="Proteomes" id="UP001208570"/>
    </source>
</evidence>
<feature type="domain" description="Cadherin" evidence="15">
    <location>
        <begin position="462"/>
        <end position="565"/>
    </location>
</feature>
<feature type="domain" description="Cadherin" evidence="15">
    <location>
        <begin position="566"/>
        <end position="669"/>
    </location>
</feature>
<keyword evidence="2" id="KW-1003">Cell membrane</keyword>
<evidence type="ECO:0000259" key="15">
    <source>
        <dbReference type="PROSITE" id="PS50268"/>
    </source>
</evidence>
<feature type="transmembrane region" description="Helical" evidence="13">
    <location>
        <begin position="787"/>
        <end position="812"/>
    </location>
</feature>
<dbReference type="PROSITE" id="PS50268">
    <property type="entry name" value="CADHERIN_2"/>
    <property type="match status" value="7"/>
</dbReference>
<proteinExistence type="predicted"/>
<feature type="chain" id="PRO_5041902053" description="Cadherin domain-containing protein" evidence="14">
    <location>
        <begin position="20"/>
        <end position="1202"/>
    </location>
</feature>
<evidence type="ECO:0000313" key="16">
    <source>
        <dbReference type="EMBL" id="KAK2166139.1"/>
    </source>
</evidence>
<dbReference type="Pfam" id="PF00028">
    <property type="entry name" value="Cadherin"/>
    <property type="match status" value="6"/>
</dbReference>
<keyword evidence="4 14" id="KW-0732">Signal</keyword>
<evidence type="ECO:0000256" key="9">
    <source>
        <dbReference type="ARBA" id="ARBA00023136"/>
    </source>
</evidence>
<dbReference type="InterPro" id="IPR050174">
    <property type="entry name" value="Protocadherin/Cadherin-CA"/>
</dbReference>
<dbReference type="FunFam" id="2.60.40.60:FF:000092">
    <property type="entry name" value="Protocadherin 8"/>
    <property type="match status" value="1"/>
</dbReference>
<keyword evidence="3 13" id="KW-0812">Transmembrane</keyword>
<evidence type="ECO:0000256" key="8">
    <source>
        <dbReference type="ARBA" id="ARBA00022989"/>
    </source>
</evidence>
<dbReference type="FunFam" id="2.60.40.60:FF:000002">
    <property type="entry name" value="Protocadherin alpha 2"/>
    <property type="match status" value="1"/>
</dbReference>
<evidence type="ECO:0000256" key="2">
    <source>
        <dbReference type="ARBA" id="ARBA00022475"/>
    </source>
</evidence>
<dbReference type="InterPro" id="IPR015919">
    <property type="entry name" value="Cadherin-like_sf"/>
</dbReference>
<evidence type="ECO:0000256" key="14">
    <source>
        <dbReference type="SAM" id="SignalP"/>
    </source>
</evidence>
<dbReference type="PANTHER" id="PTHR24028:SF146">
    <property type="entry name" value="CADHERIN 96CB, ISOFORM D-RELATED"/>
    <property type="match status" value="1"/>
</dbReference>
<reference evidence="16" key="1">
    <citation type="journal article" date="2023" name="Mol. Biol. Evol.">
        <title>Third-Generation Sequencing Reveals the Adaptive Role of the Epigenome in Three Deep-Sea Polychaetes.</title>
        <authorList>
            <person name="Perez M."/>
            <person name="Aroh O."/>
            <person name="Sun Y."/>
            <person name="Lan Y."/>
            <person name="Juniper S.K."/>
            <person name="Young C.R."/>
            <person name="Angers B."/>
            <person name="Qian P.Y."/>
        </authorList>
    </citation>
    <scope>NUCLEOTIDE SEQUENCE</scope>
    <source>
        <strain evidence="16">P08H-3</strain>
    </source>
</reference>
<evidence type="ECO:0000256" key="3">
    <source>
        <dbReference type="ARBA" id="ARBA00022692"/>
    </source>
</evidence>
<dbReference type="PRINTS" id="PR00205">
    <property type="entry name" value="CADHERIN"/>
</dbReference>
<dbReference type="FunFam" id="2.60.40.60:FF:000020">
    <property type="entry name" value="Dachsous cadherin-related 1b"/>
    <property type="match status" value="2"/>
</dbReference>
<dbReference type="Gene3D" id="2.60.40.60">
    <property type="entry name" value="Cadherins"/>
    <property type="match status" value="7"/>
</dbReference>